<dbReference type="CDD" id="cd00796">
    <property type="entry name" value="INT_Rci_Hp1_C"/>
    <property type="match status" value="1"/>
</dbReference>
<evidence type="ECO:0000256" key="3">
    <source>
        <dbReference type="ARBA" id="ARBA00023125"/>
    </source>
</evidence>
<protein>
    <submittedName>
        <fullName evidence="8">Integrase</fullName>
    </submittedName>
</protein>
<dbReference type="PROSITE" id="PS51898">
    <property type="entry name" value="TYR_RECOMBINASE"/>
    <property type="match status" value="1"/>
</dbReference>
<evidence type="ECO:0000256" key="1">
    <source>
        <dbReference type="ARBA" id="ARBA00008857"/>
    </source>
</evidence>
<dbReference type="GO" id="GO:0006310">
    <property type="term" value="P:DNA recombination"/>
    <property type="evidence" value="ECO:0007669"/>
    <property type="project" value="UniProtKB-KW"/>
</dbReference>
<dbReference type="Gene3D" id="1.10.443.10">
    <property type="entry name" value="Intergrase catalytic core"/>
    <property type="match status" value="1"/>
</dbReference>
<evidence type="ECO:0000259" key="7">
    <source>
        <dbReference type="PROSITE" id="PS51900"/>
    </source>
</evidence>
<dbReference type="GO" id="GO:0003677">
    <property type="term" value="F:DNA binding"/>
    <property type="evidence" value="ECO:0007669"/>
    <property type="project" value="UniProtKB-UniRule"/>
</dbReference>
<evidence type="ECO:0000313" key="9">
    <source>
        <dbReference type="Proteomes" id="UP000503840"/>
    </source>
</evidence>
<comment type="caution">
    <text evidence="8">The sequence shown here is derived from an EMBL/GenBank/DDBJ whole genome shotgun (WGS) entry which is preliminary data.</text>
</comment>
<dbReference type="InterPro" id="IPR044068">
    <property type="entry name" value="CB"/>
</dbReference>
<proteinExistence type="inferred from homology"/>
<dbReference type="InterPro" id="IPR010998">
    <property type="entry name" value="Integrase_recombinase_N"/>
</dbReference>
<keyword evidence="2" id="KW-0229">DNA integration</keyword>
<evidence type="ECO:0000256" key="4">
    <source>
        <dbReference type="ARBA" id="ARBA00023172"/>
    </source>
</evidence>
<keyword evidence="4" id="KW-0233">DNA recombination</keyword>
<evidence type="ECO:0000313" key="8">
    <source>
        <dbReference type="EMBL" id="GFM33253.1"/>
    </source>
</evidence>
<dbReference type="PROSITE" id="PS51900">
    <property type="entry name" value="CB"/>
    <property type="match status" value="1"/>
</dbReference>
<dbReference type="InterPro" id="IPR011010">
    <property type="entry name" value="DNA_brk_join_enz"/>
</dbReference>
<dbReference type="EMBL" id="BLVO01000013">
    <property type="protein sequence ID" value="GFM33253.1"/>
    <property type="molecule type" value="Genomic_DNA"/>
</dbReference>
<accession>A0A7J0BHL5</accession>
<organism evidence="8 9">
    <name type="scientific">Desulfovibrio subterraneus</name>
    <dbReference type="NCBI Taxonomy" id="2718620"/>
    <lineage>
        <taxon>Bacteria</taxon>
        <taxon>Pseudomonadati</taxon>
        <taxon>Thermodesulfobacteriota</taxon>
        <taxon>Desulfovibrionia</taxon>
        <taxon>Desulfovibrionales</taxon>
        <taxon>Desulfovibrionaceae</taxon>
        <taxon>Desulfovibrio</taxon>
    </lineage>
</organism>
<comment type="similarity">
    <text evidence="1">Belongs to the 'phage' integrase family.</text>
</comment>
<evidence type="ECO:0000256" key="2">
    <source>
        <dbReference type="ARBA" id="ARBA00022908"/>
    </source>
</evidence>
<name>A0A7J0BHL5_9BACT</name>
<dbReference type="InterPro" id="IPR002104">
    <property type="entry name" value="Integrase_catalytic"/>
</dbReference>
<dbReference type="Pfam" id="PF14659">
    <property type="entry name" value="Phage_int_SAM_3"/>
    <property type="match status" value="1"/>
</dbReference>
<sequence length="440" mass="50707">MSEHEATKRIWKRLPGTKGIRFFEHAIRKHNRRPDRYFSVRWTRNGRDVEEGIGWSSEGWQTDTIIDARHTLQKNYKRGLTPSTFAELREEQEKQRRAREAADAAENVQAMTFREFFERYYVPWKRDRRKRRTWLDDLKRANHRIFPFMGDLPLDAITSELLEEYMDELYADGLADGTVLHHIAIVRSVFNRAANTTVHGVKVFPGVSPVDGIELPRSDNPRTRYLTRDEADLLLQSCREREADAPRESIAASWRDLHDAIVLSLNTGLRLGEIQRLEWADLNFFGQTLTVRQMRDRKPGGTVPLNKVVTDMLKGRLAVRDKSTPLVFVPKGAGRYRKISHMFRDLVLELGLNADVTDSSQKLVFHSLRHSFASWLALAGVDIYRIKTLMRHKTITMTMRYAHLIPDASRGAVELLCAPPAASPKVLYLHHAKTADGPVY</sequence>
<evidence type="ECO:0000259" key="6">
    <source>
        <dbReference type="PROSITE" id="PS51898"/>
    </source>
</evidence>
<dbReference type="Gene3D" id="1.10.150.130">
    <property type="match status" value="1"/>
</dbReference>
<dbReference type="PANTHER" id="PTHR30349:SF64">
    <property type="entry name" value="PROPHAGE INTEGRASE INTD-RELATED"/>
    <property type="match status" value="1"/>
</dbReference>
<reference evidence="8 9" key="1">
    <citation type="submission" date="2020-05" db="EMBL/GenBank/DDBJ databases">
        <title>Draft genome sequence of Desulfovibrio sp. strain HN2T.</title>
        <authorList>
            <person name="Ueno A."/>
            <person name="Tamazawa S."/>
            <person name="Tamamura S."/>
            <person name="Murakami T."/>
            <person name="Kiyama T."/>
            <person name="Inomata H."/>
            <person name="Amano Y."/>
            <person name="Miyakawa K."/>
            <person name="Tamaki H."/>
            <person name="Naganuma T."/>
            <person name="Kaneko K."/>
        </authorList>
    </citation>
    <scope>NUCLEOTIDE SEQUENCE [LARGE SCALE GENOMIC DNA]</scope>
    <source>
        <strain evidence="8 9">HN2</strain>
    </source>
</reference>
<evidence type="ECO:0000256" key="5">
    <source>
        <dbReference type="PROSITE-ProRule" id="PRU01248"/>
    </source>
</evidence>
<dbReference type="SUPFAM" id="SSF56349">
    <property type="entry name" value="DNA breaking-rejoining enzymes"/>
    <property type="match status" value="1"/>
</dbReference>
<dbReference type="InterPro" id="IPR004107">
    <property type="entry name" value="Integrase_SAM-like_N"/>
</dbReference>
<keyword evidence="9" id="KW-1185">Reference proteome</keyword>
<dbReference type="InterPro" id="IPR013762">
    <property type="entry name" value="Integrase-like_cat_sf"/>
</dbReference>
<dbReference type="Pfam" id="PF00589">
    <property type="entry name" value="Phage_integrase"/>
    <property type="match status" value="1"/>
</dbReference>
<dbReference type="GO" id="GO:0015074">
    <property type="term" value="P:DNA integration"/>
    <property type="evidence" value="ECO:0007669"/>
    <property type="project" value="UniProtKB-KW"/>
</dbReference>
<dbReference type="AlphaFoldDB" id="A0A7J0BHL5"/>
<dbReference type="Proteomes" id="UP000503840">
    <property type="component" value="Unassembled WGS sequence"/>
</dbReference>
<dbReference type="InterPro" id="IPR050090">
    <property type="entry name" value="Tyrosine_recombinase_XerCD"/>
</dbReference>
<gene>
    <name evidence="8" type="ORF">DSM101010T_16180</name>
</gene>
<feature type="domain" description="Core-binding (CB)" evidence="7">
    <location>
        <begin position="111"/>
        <end position="194"/>
    </location>
</feature>
<dbReference type="PANTHER" id="PTHR30349">
    <property type="entry name" value="PHAGE INTEGRASE-RELATED"/>
    <property type="match status" value="1"/>
</dbReference>
<keyword evidence="3 5" id="KW-0238">DNA-binding</keyword>
<dbReference type="RefSeq" id="WP_174404924.1">
    <property type="nucleotide sequence ID" value="NZ_BLVO01000013.1"/>
</dbReference>
<feature type="domain" description="Tyr recombinase" evidence="6">
    <location>
        <begin position="221"/>
        <end position="414"/>
    </location>
</feature>